<evidence type="ECO:0000256" key="1">
    <source>
        <dbReference type="SAM" id="MobiDB-lite"/>
    </source>
</evidence>
<evidence type="ECO:0000313" key="2">
    <source>
        <dbReference type="EMBL" id="WOL08288.1"/>
    </source>
</evidence>
<dbReference type="Proteomes" id="UP001327560">
    <property type="component" value="Chromosome 5"/>
</dbReference>
<gene>
    <name evidence="2" type="ORF">Cni_G17041</name>
</gene>
<keyword evidence="3" id="KW-1185">Reference proteome</keyword>
<dbReference type="EMBL" id="CP136894">
    <property type="protein sequence ID" value="WOL08288.1"/>
    <property type="molecule type" value="Genomic_DNA"/>
</dbReference>
<dbReference type="PANTHER" id="PTHR33978:SF4">
    <property type="entry name" value="SERINE_THREONINE-KINASE"/>
    <property type="match status" value="1"/>
</dbReference>
<sequence>MDKDEANGSLNKLIWDCGSSLYDSYELKSLTKQFDSALAARCFSMPHYSLTTGSSPSSPARAPKKRPSFAKSIRKMIRSVMRSKPRAADGGASSLRSILEARENKEQGSPETIRKGLSERFTTTTFAELLA</sequence>
<reference evidence="2 3" key="1">
    <citation type="submission" date="2023-10" db="EMBL/GenBank/DDBJ databases">
        <title>Chromosome-scale genome assembly provides insights into flower coloration mechanisms of Canna indica.</title>
        <authorList>
            <person name="Li C."/>
        </authorList>
    </citation>
    <scope>NUCLEOTIDE SEQUENCE [LARGE SCALE GENOMIC DNA]</scope>
    <source>
        <tissue evidence="2">Flower</tissue>
    </source>
</reference>
<accession>A0AAQ3KJZ3</accession>
<organism evidence="2 3">
    <name type="scientific">Canna indica</name>
    <name type="common">Indian-shot</name>
    <dbReference type="NCBI Taxonomy" id="4628"/>
    <lineage>
        <taxon>Eukaryota</taxon>
        <taxon>Viridiplantae</taxon>
        <taxon>Streptophyta</taxon>
        <taxon>Embryophyta</taxon>
        <taxon>Tracheophyta</taxon>
        <taxon>Spermatophyta</taxon>
        <taxon>Magnoliopsida</taxon>
        <taxon>Liliopsida</taxon>
        <taxon>Zingiberales</taxon>
        <taxon>Cannaceae</taxon>
        <taxon>Canna</taxon>
    </lineage>
</organism>
<protein>
    <submittedName>
        <fullName evidence="2">Uncharacterized protein</fullName>
    </submittedName>
</protein>
<dbReference type="AlphaFoldDB" id="A0AAQ3KJZ3"/>
<feature type="region of interest" description="Disordered" evidence="1">
    <location>
        <begin position="80"/>
        <end position="115"/>
    </location>
</feature>
<evidence type="ECO:0000313" key="3">
    <source>
        <dbReference type="Proteomes" id="UP001327560"/>
    </source>
</evidence>
<feature type="compositionally biased region" description="Basic and acidic residues" evidence="1">
    <location>
        <begin position="99"/>
        <end position="115"/>
    </location>
</feature>
<dbReference type="PANTHER" id="PTHR33978">
    <property type="entry name" value="SERINE/THREONINE-KINASE"/>
    <property type="match status" value="1"/>
</dbReference>
<proteinExistence type="predicted"/>
<name>A0AAQ3KJZ3_9LILI</name>